<keyword evidence="4" id="KW-0391">Immunity</keyword>
<dbReference type="AlphaFoldDB" id="A0A3P8P6V8"/>
<organism evidence="10 11">
    <name type="scientific">Astatotilapia calliptera</name>
    <name type="common">Eastern happy</name>
    <name type="synonym">Chromis callipterus</name>
    <dbReference type="NCBI Taxonomy" id="8154"/>
    <lineage>
        <taxon>Eukaryota</taxon>
        <taxon>Metazoa</taxon>
        <taxon>Chordata</taxon>
        <taxon>Craniata</taxon>
        <taxon>Vertebrata</taxon>
        <taxon>Euteleostomi</taxon>
        <taxon>Actinopterygii</taxon>
        <taxon>Neopterygii</taxon>
        <taxon>Teleostei</taxon>
        <taxon>Neoteleostei</taxon>
        <taxon>Acanthomorphata</taxon>
        <taxon>Ovalentaria</taxon>
        <taxon>Cichlomorphae</taxon>
        <taxon>Cichliformes</taxon>
        <taxon>Cichlidae</taxon>
        <taxon>African cichlids</taxon>
        <taxon>Pseudocrenilabrinae</taxon>
        <taxon>Haplochromini</taxon>
        <taxon>Astatotilapia</taxon>
    </lineage>
</organism>
<keyword evidence="7" id="KW-0325">Glycoprotein</keyword>
<name>A0A3P8P6V8_ASTCA</name>
<evidence type="ECO:0000256" key="7">
    <source>
        <dbReference type="ARBA" id="ARBA00023180"/>
    </source>
</evidence>
<dbReference type="Pfam" id="PF07686">
    <property type="entry name" value="V-set"/>
    <property type="match status" value="2"/>
</dbReference>
<sequence>HISLFIYLFIYLYNLALTNLSLTAFFHILFSGCTDDLFFETKSLVVGDYVTLKCPRRVAEYKETMYWIRIVSGSSVEFLGGTFTFDYNGVNKTPHITAKQEPGTFTLEISKVNLSDIGLYYCIKVRQLAMTFLKGTFLTIKELEPDVTDIFQMPPSDHVYQGDPVALQCSLLSNTEKKTCSGNHSVFWFRAGTDQSQPSLIYAHGNTGDECNKSAEDPSQYKCDYSFSKNVNTADAGSYYCAVATCGQIVFGNGTKLNVKGKMSNVYQTIQNILISAEYICQISNVTTTTKILMMGFLYFSRAQHMGLAEGQYSSLCVICCTGYKSTCYSLPHQEIKCLLPW</sequence>
<dbReference type="PANTHER" id="PTHR19433">
    <property type="entry name" value="T-CELL RECEPTOR ALPHA CHAIN V REGION-RELATED"/>
    <property type="match status" value="1"/>
</dbReference>
<dbReference type="GeneTree" id="ENSGT00950000182968"/>
<dbReference type="GO" id="GO:0009617">
    <property type="term" value="P:response to bacterium"/>
    <property type="evidence" value="ECO:0007669"/>
    <property type="project" value="TreeGrafter"/>
</dbReference>
<dbReference type="Ensembl" id="ENSACLT00000013046.2">
    <property type="protein sequence ID" value="ENSACLP00000012730.2"/>
    <property type="gene ID" value="ENSACLG00000008666.2"/>
</dbReference>
<protein>
    <recommendedName>
        <fullName evidence="9">Ig-like domain-containing protein</fullName>
    </recommendedName>
</protein>
<keyword evidence="11" id="KW-1185">Reference proteome</keyword>
<accession>A0A3P8P6V8</accession>
<dbReference type="SMART" id="SM00406">
    <property type="entry name" value="IGv"/>
    <property type="match status" value="2"/>
</dbReference>
<dbReference type="InterPro" id="IPR003599">
    <property type="entry name" value="Ig_sub"/>
</dbReference>
<dbReference type="SMART" id="SM00409">
    <property type="entry name" value="IG"/>
    <property type="match status" value="2"/>
</dbReference>
<dbReference type="Gene3D" id="2.60.40.10">
    <property type="entry name" value="Immunoglobulins"/>
    <property type="match status" value="2"/>
</dbReference>
<evidence type="ECO:0000256" key="8">
    <source>
        <dbReference type="SAM" id="Phobius"/>
    </source>
</evidence>
<evidence type="ECO:0000256" key="2">
    <source>
        <dbReference type="ARBA" id="ARBA00022475"/>
    </source>
</evidence>
<evidence type="ECO:0000256" key="5">
    <source>
        <dbReference type="ARBA" id="ARBA00023136"/>
    </source>
</evidence>
<evidence type="ECO:0000313" key="10">
    <source>
        <dbReference type="Ensembl" id="ENSACLP00000012730.2"/>
    </source>
</evidence>
<dbReference type="Proteomes" id="UP000265100">
    <property type="component" value="Chromosome 2"/>
</dbReference>
<evidence type="ECO:0000256" key="4">
    <source>
        <dbReference type="ARBA" id="ARBA00022859"/>
    </source>
</evidence>
<evidence type="ECO:0000256" key="1">
    <source>
        <dbReference type="ARBA" id="ARBA00004236"/>
    </source>
</evidence>
<keyword evidence="6" id="KW-1015">Disulfide bond</keyword>
<keyword evidence="8" id="KW-0812">Transmembrane</keyword>
<dbReference type="GO" id="GO:0002376">
    <property type="term" value="P:immune system process"/>
    <property type="evidence" value="ECO:0007669"/>
    <property type="project" value="UniProtKB-KW"/>
</dbReference>
<proteinExistence type="predicted"/>
<dbReference type="PROSITE" id="PS50835">
    <property type="entry name" value="IG_LIKE"/>
    <property type="match status" value="1"/>
</dbReference>
<evidence type="ECO:0000256" key="3">
    <source>
        <dbReference type="ARBA" id="ARBA00022729"/>
    </source>
</evidence>
<feature type="transmembrane region" description="Helical" evidence="8">
    <location>
        <begin position="7"/>
        <end position="30"/>
    </location>
</feature>
<dbReference type="InterPro" id="IPR007110">
    <property type="entry name" value="Ig-like_dom"/>
</dbReference>
<keyword evidence="2" id="KW-1003">Cell membrane</keyword>
<reference evidence="10" key="2">
    <citation type="submission" date="2025-08" db="UniProtKB">
        <authorList>
            <consortium name="Ensembl"/>
        </authorList>
    </citation>
    <scope>IDENTIFICATION</scope>
</reference>
<dbReference type="InterPro" id="IPR013106">
    <property type="entry name" value="Ig_V-set"/>
</dbReference>
<dbReference type="GO" id="GO:0005886">
    <property type="term" value="C:plasma membrane"/>
    <property type="evidence" value="ECO:0007669"/>
    <property type="project" value="UniProtKB-SubCell"/>
</dbReference>
<dbReference type="InterPro" id="IPR036179">
    <property type="entry name" value="Ig-like_dom_sf"/>
</dbReference>
<keyword evidence="5 8" id="KW-0472">Membrane</keyword>
<dbReference type="InterPro" id="IPR052051">
    <property type="entry name" value="TCR_complex_component"/>
</dbReference>
<reference evidence="10" key="1">
    <citation type="submission" date="2018-05" db="EMBL/GenBank/DDBJ databases">
        <authorList>
            <person name="Datahose"/>
        </authorList>
    </citation>
    <scope>NUCLEOTIDE SEQUENCE</scope>
</reference>
<evidence type="ECO:0000313" key="11">
    <source>
        <dbReference type="Proteomes" id="UP000265100"/>
    </source>
</evidence>
<dbReference type="PANTHER" id="PTHR19433:SF133">
    <property type="entry name" value="IMMUNE-TYPE RECEPTOR 5 PRECURSOR-RELATED"/>
    <property type="match status" value="1"/>
</dbReference>
<keyword evidence="3" id="KW-0732">Signal</keyword>
<dbReference type="InterPro" id="IPR013783">
    <property type="entry name" value="Ig-like_fold"/>
</dbReference>
<keyword evidence="8" id="KW-1133">Transmembrane helix</keyword>
<feature type="domain" description="Ig-like" evidence="9">
    <location>
        <begin position="145"/>
        <end position="243"/>
    </location>
</feature>
<dbReference type="SUPFAM" id="SSF48726">
    <property type="entry name" value="Immunoglobulin"/>
    <property type="match status" value="2"/>
</dbReference>
<evidence type="ECO:0000256" key="6">
    <source>
        <dbReference type="ARBA" id="ARBA00023157"/>
    </source>
</evidence>
<reference evidence="10" key="3">
    <citation type="submission" date="2025-09" db="UniProtKB">
        <authorList>
            <consortium name="Ensembl"/>
        </authorList>
    </citation>
    <scope>IDENTIFICATION</scope>
</reference>
<evidence type="ECO:0000259" key="9">
    <source>
        <dbReference type="PROSITE" id="PS50835"/>
    </source>
</evidence>
<comment type="subcellular location">
    <subcellularLocation>
        <location evidence="1">Cell membrane</location>
    </subcellularLocation>
</comment>